<sequence length="497" mass="54943">MDPEQSDPASRDVMYEDEVEESASPPEDYSPKERHEASPSPPQDDQSADCDEASASASPQTKETLKEASTPSSKHDLIIDCAEAPASTPQNGVSKDRDQAPSSSPGSGSSPEVDGAPETCRFPAPAEEMSLRIAEHRTNGHLPQANLDALETTPEIVSILNMLNSERNRTTDEDGYDSTVDAPRNDSVTTNTMTCLQNIENNGVYPTDTSEDDSHHFLPIPIPSHPTSPTTVHHESVLKKRIIYSKLAPGAEYDTRSYTPTFIHDCLMLPGTLATVTGKRFPTEILNRMTPALLPGFHGHVHTQTQQPCILQSHDPQDFVQGMLIFGQARAARDRIHAHYRDTCRRVKVQVEVEFLAPNPSENAWVLFRKRIWAHAWLWANVGSGDVEFRGVRERWTLEEYLAGKLGGERRMMLGEEGWIGEDFEDGKEVVGGERRDEGAVGGGCEGVMVHSEQPNSSAWVAQDPWQPQPEEAGEPGPDKKDDLAQAAVRRDVDWVW</sequence>
<proteinExistence type="predicted"/>
<feature type="compositionally biased region" description="Low complexity" evidence="1">
    <location>
        <begin position="101"/>
        <end position="111"/>
    </location>
</feature>
<protein>
    <submittedName>
        <fullName evidence="2">Uncharacterized protein</fullName>
    </submittedName>
</protein>
<name>A0AAV9P4I7_9PEZI</name>
<dbReference type="EMBL" id="JAVRRT010000011">
    <property type="protein sequence ID" value="KAK5167666.1"/>
    <property type="molecule type" value="Genomic_DNA"/>
</dbReference>
<feature type="compositionally biased region" description="Polar residues" evidence="1">
    <location>
        <begin position="59"/>
        <end position="72"/>
    </location>
</feature>
<evidence type="ECO:0000256" key="1">
    <source>
        <dbReference type="SAM" id="MobiDB-lite"/>
    </source>
</evidence>
<gene>
    <name evidence="2" type="ORF">LTR77_007365</name>
</gene>
<evidence type="ECO:0000313" key="2">
    <source>
        <dbReference type="EMBL" id="KAK5167666.1"/>
    </source>
</evidence>
<feature type="region of interest" description="Disordered" evidence="1">
    <location>
        <begin position="168"/>
        <end position="188"/>
    </location>
</feature>
<evidence type="ECO:0000313" key="3">
    <source>
        <dbReference type="Proteomes" id="UP001337655"/>
    </source>
</evidence>
<comment type="caution">
    <text evidence="2">The sequence shown here is derived from an EMBL/GenBank/DDBJ whole genome shotgun (WGS) entry which is preliminary data.</text>
</comment>
<organism evidence="2 3">
    <name type="scientific">Saxophila tyrrhenica</name>
    <dbReference type="NCBI Taxonomy" id="1690608"/>
    <lineage>
        <taxon>Eukaryota</taxon>
        <taxon>Fungi</taxon>
        <taxon>Dikarya</taxon>
        <taxon>Ascomycota</taxon>
        <taxon>Pezizomycotina</taxon>
        <taxon>Dothideomycetes</taxon>
        <taxon>Dothideomycetidae</taxon>
        <taxon>Mycosphaerellales</taxon>
        <taxon>Extremaceae</taxon>
        <taxon>Saxophila</taxon>
    </lineage>
</organism>
<dbReference type="Proteomes" id="UP001337655">
    <property type="component" value="Unassembled WGS sequence"/>
</dbReference>
<dbReference type="RefSeq" id="XP_064657372.1">
    <property type="nucleotide sequence ID" value="XM_064804602.1"/>
</dbReference>
<reference evidence="2 3" key="1">
    <citation type="submission" date="2023-08" db="EMBL/GenBank/DDBJ databases">
        <title>Black Yeasts Isolated from many extreme environments.</title>
        <authorList>
            <person name="Coleine C."/>
            <person name="Stajich J.E."/>
            <person name="Selbmann L."/>
        </authorList>
    </citation>
    <scope>NUCLEOTIDE SEQUENCE [LARGE SCALE GENOMIC DNA]</scope>
    <source>
        <strain evidence="2 3">CCFEE 5935</strain>
    </source>
</reference>
<feature type="region of interest" description="Disordered" evidence="1">
    <location>
        <begin position="1"/>
        <end position="121"/>
    </location>
</feature>
<dbReference type="AlphaFoldDB" id="A0AAV9P4I7"/>
<keyword evidence="3" id="KW-1185">Reference proteome</keyword>
<dbReference type="Gene3D" id="3.10.490.10">
    <property type="entry name" value="Gamma-glutamyl cyclotransferase-like"/>
    <property type="match status" value="1"/>
</dbReference>
<dbReference type="GeneID" id="89928701"/>
<feature type="region of interest" description="Disordered" evidence="1">
    <location>
        <begin position="452"/>
        <end position="484"/>
    </location>
</feature>
<accession>A0AAV9P4I7</accession>